<protein>
    <submittedName>
        <fullName evidence="1">Uncharacterized protein</fullName>
    </submittedName>
</protein>
<dbReference type="Proteomes" id="UP000321570">
    <property type="component" value="Unassembled WGS sequence"/>
</dbReference>
<evidence type="ECO:0000313" key="1">
    <source>
        <dbReference type="EMBL" id="VUZ42180.1"/>
    </source>
</evidence>
<reference evidence="1 2" key="1">
    <citation type="submission" date="2019-07" db="EMBL/GenBank/DDBJ databases">
        <authorList>
            <person name="Jastrzebski P J."/>
            <person name="Paukszto L."/>
            <person name="Jastrzebski P J."/>
        </authorList>
    </citation>
    <scope>NUCLEOTIDE SEQUENCE [LARGE SCALE GENOMIC DNA]</scope>
    <source>
        <strain evidence="1 2">WMS-il1</strain>
    </source>
</reference>
<dbReference type="AlphaFoldDB" id="A0A564Y4M2"/>
<proteinExistence type="predicted"/>
<sequence length="74" mass="8748">MRFHSLKFHQMILVEEIQDKVLLKLALRTLKNLATLTVVKTRPNSLEMMKRLLHPLHLNRPASHMTSRFLPLLH</sequence>
<name>A0A564Y4M2_HYMDI</name>
<keyword evidence="2" id="KW-1185">Reference proteome</keyword>
<dbReference type="EMBL" id="CABIJS010000088">
    <property type="protein sequence ID" value="VUZ42180.1"/>
    <property type="molecule type" value="Genomic_DNA"/>
</dbReference>
<accession>A0A564Y4M2</accession>
<organism evidence="1 2">
    <name type="scientific">Hymenolepis diminuta</name>
    <name type="common">Rat tapeworm</name>
    <dbReference type="NCBI Taxonomy" id="6216"/>
    <lineage>
        <taxon>Eukaryota</taxon>
        <taxon>Metazoa</taxon>
        <taxon>Spiralia</taxon>
        <taxon>Lophotrochozoa</taxon>
        <taxon>Platyhelminthes</taxon>
        <taxon>Cestoda</taxon>
        <taxon>Eucestoda</taxon>
        <taxon>Cyclophyllidea</taxon>
        <taxon>Hymenolepididae</taxon>
        <taxon>Hymenolepis</taxon>
    </lineage>
</organism>
<gene>
    <name evidence="1" type="ORF">WMSIL1_LOCUS2883</name>
</gene>
<evidence type="ECO:0000313" key="2">
    <source>
        <dbReference type="Proteomes" id="UP000321570"/>
    </source>
</evidence>